<proteinExistence type="predicted"/>
<dbReference type="EMBL" id="CP071060">
    <property type="protein sequence ID" value="QSI78038.1"/>
    <property type="molecule type" value="Genomic_DNA"/>
</dbReference>
<dbReference type="PANTHER" id="PTHR11102:SF160">
    <property type="entry name" value="ERAD-ASSOCIATED E3 UBIQUITIN-PROTEIN LIGASE COMPONENT HRD3"/>
    <property type="match status" value="1"/>
</dbReference>
<accession>A0ABX7M8K6</accession>
<name>A0ABX7M8K6_9RHOO</name>
<dbReference type="InterPro" id="IPR006597">
    <property type="entry name" value="Sel1-like"/>
</dbReference>
<evidence type="ECO:0000313" key="2">
    <source>
        <dbReference type="Proteomes" id="UP000663570"/>
    </source>
</evidence>
<dbReference type="SUPFAM" id="SSF81901">
    <property type="entry name" value="HCP-like"/>
    <property type="match status" value="1"/>
</dbReference>
<organism evidence="1 2">
    <name type="scientific">Niveibacterium microcysteis</name>
    <dbReference type="NCBI Taxonomy" id="2811415"/>
    <lineage>
        <taxon>Bacteria</taxon>
        <taxon>Pseudomonadati</taxon>
        <taxon>Pseudomonadota</taxon>
        <taxon>Betaproteobacteria</taxon>
        <taxon>Rhodocyclales</taxon>
        <taxon>Rhodocyclaceae</taxon>
        <taxon>Niveibacterium</taxon>
    </lineage>
</organism>
<dbReference type="Pfam" id="PF08238">
    <property type="entry name" value="Sel1"/>
    <property type="match status" value="5"/>
</dbReference>
<reference evidence="1 2" key="1">
    <citation type="submission" date="2021-02" db="EMBL/GenBank/DDBJ databases">
        <title>Niveibacterium changnyeongensis HC41.</title>
        <authorList>
            <person name="Kang M."/>
        </authorList>
    </citation>
    <scope>NUCLEOTIDE SEQUENCE [LARGE SCALE GENOMIC DNA]</scope>
    <source>
        <strain evidence="1 2">HC41</strain>
    </source>
</reference>
<keyword evidence="2" id="KW-1185">Reference proteome</keyword>
<dbReference type="Gene3D" id="1.25.40.10">
    <property type="entry name" value="Tetratricopeptide repeat domain"/>
    <property type="match status" value="2"/>
</dbReference>
<gene>
    <name evidence="1" type="ORF">JY500_05180</name>
</gene>
<evidence type="ECO:0000313" key="1">
    <source>
        <dbReference type="EMBL" id="QSI78038.1"/>
    </source>
</evidence>
<dbReference type="InterPro" id="IPR011990">
    <property type="entry name" value="TPR-like_helical_dom_sf"/>
</dbReference>
<dbReference type="InterPro" id="IPR050767">
    <property type="entry name" value="Sel1_AlgK"/>
</dbReference>
<dbReference type="SMART" id="SM00671">
    <property type="entry name" value="SEL1"/>
    <property type="match status" value="5"/>
</dbReference>
<sequence length="265" mass="28129">MTAAAVTDQLRARPGVLKALAGVALAAALAGLLGAAWTHHAARTPAPAAIEALAQQAGAGRDDDALQRLRLLAAPRDAAMSQRALGEALLARNNTRDSAEGIAWLEKAASQGDADAHMALGKLQFLGSPYVERDYPSAYRHFAAAGAQGHAGAAYYLGLMLRSGYGVRENRAAAARWFALAAAKQSPAAMFMLANAYRDGDGVPRDERRARELYEEAAELELPEAIQTLAMAYRNGELGLPKDEMQARHFSLETAHALKHPALVP</sequence>
<dbReference type="Proteomes" id="UP000663570">
    <property type="component" value="Chromosome"/>
</dbReference>
<dbReference type="PANTHER" id="PTHR11102">
    <property type="entry name" value="SEL-1-LIKE PROTEIN"/>
    <property type="match status" value="1"/>
</dbReference>
<dbReference type="RefSeq" id="WP_206255300.1">
    <property type="nucleotide sequence ID" value="NZ_CP071060.1"/>
</dbReference>
<protein>
    <submittedName>
        <fullName evidence="1">Sel1 repeat family protein</fullName>
    </submittedName>
</protein>